<gene>
    <name evidence="1" type="ORF">NCTC10994_01605</name>
</gene>
<organism evidence="1 2">
    <name type="scientific">Rhodococcus coprophilus</name>
    <dbReference type="NCBI Taxonomy" id="38310"/>
    <lineage>
        <taxon>Bacteria</taxon>
        <taxon>Bacillati</taxon>
        <taxon>Actinomycetota</taxon>
        <taxon>Actinomycetes</taxon>
        <taxon>Mycobacteriales</taxon>
        <taxon>Nocardiaceae</taxon>
        <taxon>Rhodococcus</taxon>
    </lineage>
</organism>
<reference evidence="1 2" key="1">
    <citation type="submission" date="2018-06" db="EMBL/GenBank/DDBJ databases">
        <authorList>
            <consortium name="Pathogen Informatics"/>
            <person name="Doyle S."/>
        </authorList>
    </citation>
    <scope>NUCLEOTIDE SEQUENCE [LARGE SCALE GENOMIC DNA]</scope>
    <source>
        <strain evidence="1 2">NCTC10994</strain>
    </source>
</reference>
<dbReference type="STRING" id="1219011.GCA_001895045_01792"/>
<evidence type="ECO:0000313" key="2">
    <source>
        <dbReference type="Proteomes" id="UP000249091"/>
    </source>
</evidence>
<dbReference type="KEGG" id="rcr:NCTC10994_01605"/>
<keyword evidence="2" id="KW-1185">Reference proteome</keyword>
<protein>
    <submittedName>
        <fullName evidence="1">AraC family transcriptional regulator</fullName>
    </submittedName>
</protein>
<dbReference type="EMBL" id="LS483468">
    <property type="protein sequence ID" value="SQI30450.1"/>
    <property type="molecule type" value="Genomic_DNA"/>
</dbReference>
<accession>A0A2X4UC49</accession>
<dbReference type="RefSeq" id="WP_072699788.1">
    <property type="nucleotide sequence ID" value="NZ_JAFBBL010000001.1"/>
</dbReference>
<sequence length="141" mass="15393">MSFTIVKVRGYSVGGLVVPGIEPGSGRLGDDLLDFTLERLRARGVGDVTVVYVSNPEVGWTALAGYRCDDVASLAVGDSMIRITDKYAARFTPDGSRTDPWEDVWTQVEIAEKDGEIARAYREEVAFLPASGEMELFVSLE</sequence>
<evidence type="ECO:0000313" key="1">
    <source>
        <dbReference type="EMBL" id="SQI30450.1"/>
    </source>
</evidence>
<dbReference type="Proteomes" id="UP000249091">
    <property type="component" value="Chromosome 1"/>
</dbReference>
<proteinExistence type="predicted"/>
<name>A0A2X4UC49_9NOCA</name>
<dbReference type="AlphaFoldDB" id="A0A2X4UC49"/>